<dbReference type="AlphaFoldDB" id="A0A6M9Q0F3"/>
<evidence type="ECO:0000313" key="3">
    <source>
        <dbReference type="Proteomes" id="UP000500806"/>
    </source>
</evidence>
<keyword evidence="1" id="KW-1133">Transmembrane helix</keyword>
<sequence>MPIKVGLDRVLNLPPFWLSFAFMALVSLPMSYVAFPITAAPLGVLPSLGIIALLTLVMCTTTAAIAEAIVLIPPESRPKNLHDLVVIYLGKRAGTITALAITVIFFVVLLACNISIIETLNAFTGWSKYLSLSIFGVVTLLVISFGSIAHSLSLVAGAIAILVMITIIVALIPFVDIDRILYFQLPFTNNFGLAPNIWSGFLGVMILSFIGPLLLVPSAMYVLPRNPEAHLFIKGSLWGIVFQALLMGLWIIAVDLTLLPGQLIGLHGTVLIELGEVTNPLIKVMGAVLVLILPGLAAIRSAAQLGVQVNIFFKSSKQVQDGNIRIFNQYILPAIPTLAALLLVAILVDIDKADVSIFLSIGGILGSTIATGIIPIMLYKAVIQKNIKPHLPLLGFFRSRLLMILNLTFFIIILLLYGLVVWDSLIIQVLACLISVVAISQLLKIFTVLK</sequence>
<feature type="transmembrane region" description="Helical" evidence="1">
    <location>
        <begin position="155"/>
        <end position="177"/>
    </location>
</feature>
<evidence type="ECO:0008006" key="4">
    <source>
        <dbReference type="Google" id="ProtNLM"/>
    </source>
</evidence>
<feature type="transmembrane region" description="Helical" evidence="1">
    <location>
        <begin position="235"/>
        <end position="253"/>
    </location>
</feature>
<gene>
    <name evidence="2" type="ORF">DCO16_11045</name>
</gene>
<evidence type="ECO:0000313" key="2">
    <source>
        <dbReference type="EMBL" id="QKM63526.1"/>
    </source>
</evidence>
<feature type="transmembrane region" description="Helical" evidence="1">
    <location>
        <begin position="197"/>
        <end position="223"/>
    </location>
</feature>
<dbReference type="Proteomes" id="UP000500806">
    <property type="component" value="Chromosome"/>
</dbReference>
<dbReference type="EMBL" id="CP028941">
    <property type="protein sequence ID" value="QKM63526.1"/>
    <property type="molecule type" value="Genomic_DNA"/>
</dbReference>
<reference evidence="2 3" key="1">
    <citation type="submission" date="2018-04" db="EMBL/GenBank/DDBJ databases">
        <title>Polynucleobacter sp. LimPoW16 genome.</title>
        <authorList>
            <person name="Hahn M.W."/>
        </authorList>
    </citation>
    <scope>NUCLEOTIDE SEQUENCE [LARGE SCALE GENOMIC DNA]</scope>
    <source>
        <strain evidence="2 3">LimPoW16</strain>
    </source>
</reference>
<feature type="transmembrane region" description="Helical" evidence="1">
    <location>
        <begin position="129"/>
        <end position="148"/>
    </location>
</feature>
<name>A0A6M9Q0F3_9BURK</name>
<feature type="transmembrane region" description="Helical" evidence="1">
    <location>
        <begin position="284"/>
        <end position="309"/>
    </location>
</feature>
<feature type="transmembrane region" description="Helical" evidence="1">
    <location>
        <begin position="425"/>
        <end position="446"/>
    </location>
</feature>
<keyword evidence="1" id="KW-0472">Membrane</keyword>
<organism evidence="2 3">
    <name type="scientific">Polynucleobacter antarcticus</name>
    <dbReference type="NCBI Taxonomy" id="1743162"/>
    <lineage>
        <taxon>Bacteria</taxon>
        <taxon>Pseudomonadati</taxon>
        <taxon>Pseudomonadota</taxon>
        <taxon>Betaproteobacteria</taxon>
        <taxon>Burkholderiales</taxon>
        <taxon>Burkholderiaceae</taxon>
        <taxon>Polynucleobacter</taxon>
    </lineage>
</organism>
<dbReference type="RefSeq" id="WP_173943692.1">
    <property type="nucleotide sequence ID" value="NZ_CBCSCD010000002.1"/>
</dbReference>
<keyword evidence="3" id="KW-1185">Reference proteome</keyword>
<feature type="transmembrane region" description="Helical" evidence="1">
    <location>
        <begin position="356"/>
        <end position="379"/>
    </location>
</feature>
<proteinExistence type="predicted"/>
<feature type="transmembrane region" description="Helical" evidence="1">
    <location>
        <begin position="330"/>
        <end position="350"/>
    </location>
</feature>
<dbReference type="KEGG" id="pani:DCO16_11045"/>
<feature type="transmembrane region" description="Helical" evidence="1">
    <location>
        <begin position="400"/>
        <end position="419"/>
    </location>
</feature>
<keyword evidence="1" id="KW-0812">Transmembrane</keyword>
<feature type="transmembrane region" description="Helical" evidence="1">
    <location>
        <begin position="47"/>
        <end position="72"/>
    </location>
</feature>
<feature type="transmembrane region" description="Helical" evidence="1">
    <location>
        <begin position="93"/>
        <end position="117"/>
    </location>
</feature>
<accession>A0A6M9Q0F3</accession>
<protein>
    <recommendedName>
        <fullName evidence="4">Amino acid transporter</fullName>
    </recommendedName>
</protein>
<feature type="transmembrane region" description="Helical" evidence="1">
    <location>
        <begin position="16"/>
        <end position="35"/>
    </location>
</feature>
<evidence type="ECO:0000256" key="1">
    <source>
        <dbReference type="SAM" id="Phobius"/>
    </source>
</evidence>